<dbReference type="PANTHER" id="PTHR24252">
    <property type="entry name" value="ACROSIN-RELATED"/>
    <property type="match status" value="1"/>
</dbReference>
<reference evidence="9" key="1">
    <citation type="submission" date="2025-08" db="UniProtKB">
        <authorList>
            <consortium name="Ensembl"/>
        </authorList>
    </citation>
    <scope>IDENTIFICATION</scope>
</reference>
<accession>A0A8C2W1Y4</accession>
<evidence type="ECO:0000256" key="2">
    <source>
        <dbReference type="ARBA" id="ARBA00022729"/>
    </source>
</evidence>
<dbReference type="Pfam" id="PF00089">
    <property type="entry name" value="Trypsin"/>
    <property type="match status" value="1"/>
</dbReference>
<feature type="chain" id="PRO_5034404354" evidence="7">
    <location>
        <begin position="18"/>
        <end position="325"/>
    </location>
</feature>
<evidence type="ECO:0000256" key="5">
    <source>
        <dbReference type="ARBA" id="ARBA00023157"/>
    </source>
</evidence>
<keyword evidence="4 6" id="KW-0720">Serine protease</keyword>
<evidence type="ECO:0000256" key="6">
    <source>
        <dbReference type="RuleBase" id="RU363034"/>
    </source>
</evidence>
<evidence type="ECO:0000313" key="10">
    <source>
        <dbReference type="Proteomes" id="UP000694398"/>
    </source>
</evidence>
<dbReference type="SMART" id="SM00020">
    <property type="entry name" value="Tryp_SPc"/>
    <property type="match status" value="1"/>
</dbReference>
<dbReference type="OrthoDB" id="10051896at2759"/>
<dbReference type="PROSITE" id="PS00135">
    <property type="entry name" value="TRYPSIN_SER"/>
    <property type="match status" value="1"/>
</dbReference>
<evidence type="ECO:0000256" key="1">
    <source>
        <dbReference type="ARBA" id="ARBA00022670"/>
    </source>
</evidence>
<dbReference type="GeneTree" id="ENSGT00940000155138"/>
<organism evidence="9 10">
    <name type="scientific">Chinchilla lanigera</name>
    <name type="common">Long-tailed chinchilla</name>
    <name type="synonym">Chinchilla villidera</name>
    <dbReference type="NCBI Taxonomy" id="34839"/>
    <lineage>
        <taxon>Eukaryota</taxon>
        <taxon>Metazoa</taxon>
        <taxon>Chordata</taxon>
        <taxon>Craniata</taxon>
        <taxon>Vertebrata</taxon>
        <taxon>Euteleostomi</taxon>
        <taxon>Mammalia</taxon>
        <taxon>Eutheria</taxon>
        <taxon>Euarchontoglires</taxon>
        <taxon>Glires</taxon>
        <taxon>Rodentia</taxon>
        <taxon>Hystricomorpha</taxon>
        <taxon>Chinchillidae</taxon>
        <taxon>Chinchilla</taxon>
    </lineage>
</organism>
<dbReference type="GO" id="GO:0006508">
    <property type="term" value="P:proteolysis"/>
    <property type="evidence" value="ECO:0007669"/>
    <property type="project" value="UniProtKB-KW"/>
</dbReference>
<gene>
    <name evidence="9" type="primary">LOC102017066</name>
</gene>
<dbReference type="PRINTS" id="PR00722">
    <property type="entry name" value="CHYMOTRYPSIN"/>
</dbReference>
<dbReference type="InterPro" id="IPR018114">
    <property type="entry name" value="TRYPSIN_HIS"/>
</dbReference>
<feature type="signal peptide" evidence="7">
    <location>
        <begin position="1"/>
        <end position="17"/>
    </location>
</feature>
<dbReference type="PROSITE" id="PS00134">
    <property type="entry name" value="TRYPSIN_HIS"/>
    <property type="match status" value="1"/>
</dbReference>
<dbReference type="Ensembl" id="ENSCLAT00000021188.1">
    <property type="protein sequence ID" value="ENSCLAP00000020987.1"/>
    <property type="gene ID" value="ENSCLAG00000014376.1"/>
</dbReference>
<dbReference type="Gene3D" id="2.40.10.10">
    <property type="entry name" value="Trypsin-like serine proteases"/>
    <property type="match status" value="1"/>
</dbReference>
<evidence type="ECO:0000256" key="3">
    <source>
        <dbReference type="ARBA" id="ARBA00022801"/>
    </source>
</evidence>
<dbReference type="GO" id="GO:0005886">
    <property type="term" value="C:plasma membrane"/>
    <property type="evidence" value="ECO:0007669"/>
    <property type="project" value="Ensembl"/>
</dbReference>
<dbReference type="InterPro" id="IPR043504">
    <property type="entry name" value="Peptidase_S1_PA_chymotrypsin"/>
</dbReference>
<dbReference type="SUPFAM" id="SSF50494">
    <property type="entry name" value="Trypsin-like serine proteases"/>
    <property type="match status" value="1"/>
</dbReference>
<evidence type="ECO:0000256" key="7">
    <source>
        <dbReference type="SAM" id="SignalP"/>
    </source>
</evidence>
<dbReference type="AlphaFoldDB" id="A0A8C2W1Y4"/>
<dbReference type="InterPro" id="IPR009003">
    <property type="entry name" value="Peptidase_S1_PA"/>
</dbReference>
<dbReference type="PROSITE" id="PS50240">
    <property type="entry name" value="TRYPSIN_DOM"/>
    <property type="match status" value="1"/>
</dbReference>
<dbReference type="GO" id="GO:0004252">
    <property type="term" value="F:serine-type endopeptidase activity"/>
    <property type="evidence" value="ECO:0007669"/>
    <property type="project" value="InterPro"/>
</dbReference>
<protein>
    <submittedName>
        <fullName evidence="9">Testisin-like</fullName>
    </submittedName>
</protein>
<reference evidence="9" key="2">
    <citation type="submission" date="2025-09" db="UniProtKB">
        <authorList>
            <consortium name="Ensembl"/>
        </authorList>
    </citation>
    <scope>IDENTIFICATION</scope>
</reference>
<keyword evidence="5" id="KW-1015">Disulfide bond</keyword>
<name>A0A8C2W1Y4_CHILA</name>
<dbReference type="InterPro" id="IPR001314">
    <property type="entry name" value="Peptidase_S1A"/>
</dbReference>
<dbReference type="InterPro" id="IPR033116">
    <property type="entry name" value="TRYPSIN_SER"/>
</dbReference>
<evidence type="ECO:0000313" key="9">
    <source>
        <dbReference type="Ensembl" id="ENSCLAP00000020987.1"/>
    </source>
</evidence>
<proteinExistence type="predicted"/>
<dbReference type="InterPro" id="IPR001254">
    <property type="entry name" value="Trypsin_dom"/>
</dbReference>
<keyword evidence="1 6" id="KW-0645">Protease</keyword>
<keyword evidence="3 6" id="KW-0378">Hydrolase</keyword>
<dbReference type="PANTHER" id="PTHR24252:SF17">
    <property type="entry name" value="SUPPRESSOR OF TUMORIGENICITY 14 PROTEIN HOMOLOG-RELATED"/>
    <property type="match status" value="1"/>
</dbReference>
<evidence type="ECO:0000256" key="4">
    <source>
        <dbReference type="ARBA" id="ARBA00022825"/>
    </source>
</evidence>
<evidence type="ECO:0000259" key="8">
    <source>
        <dbReference type="PROSITE" id="PS50240"/>
    </source>
</evidence>
<feature type="domain" description="Peptidase S1" evidence="8">
    <location>
        <begin position="54"/>
        <end position="297"/>
    </location>
</feature>
<keyword evidence="2 7" id="KW-0732">Signal</keyword>
<dbReference type="CDD" id="cd00190">
    <property type="entry name" value="Tryp_SPc"/>
    <property type="match status" value="1"/>
</dbReference>
<sequence length="325" mass="35820">MVARGGMLLLLMALVLSWVGPEKPAPTDAVAAEGPRLTQLLSTPCGLRKGHTLIVGGVASSRGRWPWQAALREVQHRLLCGGSLLNRRWVLSAAHCFARFPDASKWTVQLGELTLHPSVWNLRAYLHRYRVTDIFVHPGARGYSNDIALLRLASPVTYTKYIQPVCVQASPSSEFLHRPDCWVTGWGVLHEDLTPLPPPYHLREVQVTIMNNTRCNYLLKQPTVLHRVEESMFCAGAEGGSTDACRGDSGGPLVCDLDGLWYQIGIVSWGVGCGRPNRPGVYTNISQHIHWILKTVASGGSPRLDLPRLLLLLTVPWAPRLLGPT</sequence>
<dbReference type="Proteomes" id="UP000694398">
    <property type="component" value="Unassembled WGS sequence"/>
</dbReference>
<dbReference type="FunFam" id="2.40.10.10:FF:000024">
    <property type="entry name" value="Serine protease 53"/>
    <property type="match status" value="1"/>
</dbReference>
<keyword evidence="10" id="KW-1185">Reference proteome</keyword>